<feature type="coiled-coil region" evidence="1">
    <location>
        <begin position="659"/>
        <end position="696"/>
    </location>
</feature>
<evidence type="ECO:0000313" key="3">
    <source>
        <dbReference type="EMBL" id="EAS04595.2"/>
    </source>
</evidence>
<dbReference type="EMBL" id="GG662443">
    <property type="protein sequence ID" value="EAS04595.2"/>
    <property type="molecule type" value="Genomic_DNA"/>
</dbReference>
<protein>
    <submittedName>
        <fullName evidence="3">Transmembrane protein, putative</fullName>
    </submittedName>
</protein>
<feature type="transmembrane region" description="Helical" evidence="2">
    <location>
        <begin position="1062"/>
        <end position="1083"/>
    </location>
</feature>
<dbReference type="GeneID" id="7829943"/>
<keyword evidence="1" id="KW-0175">Coiled coil</keyword>
<sequence>MGKLRFHLNICKSPLCNCHTEFEKYVFNNGESTEVQNQQDLIKAKTSFQVVNDFIEQQFQQILTKIKSLSTKDQEKIISSYTQFLFFFAGKKMESMMFLKQNIYSSKSTSVNLQMVEQLLTQIQRDELIKSKSKMRYSLDRQNVLNANRIDQFDLYIVTQPFIEEFKDHLKSLIKKKKEIFNKLIEGYNTSTQAFIDITELIRNQEQILANIKKQMQIAPQNIYFLKFQAIILTQIICDPLFNDKIEKKVSDILFQDKYMKDNYTSQNAIIHGNLSHMIISVQDTQMKIESFSQRLPTYFEYSNKDFQKIGSPNSLIPSGFIQLHNKLIQHTISSDNYQQNFMQRQREIFLKTRNNRYIQSQIFLNYYPLIQEKICFYVIFQKYQNMNGCKFCFQIDSQLNILAYTDEFTLFIKQQLKIQDLNPQNLIGVHFSVLVPNFQQVVAKLNQNEQRAYDNINIEIPLQINKTLQAFLKKKAEVENQQNKQQKNILYLCLKDLLSQYYKKSYIIQADIQICKRTYFIKNESTCIYDIQVLNYKITGFPSELIKKIHPEQDNKKKIAIQFVDQLQSLNKIKKFPVEQTKNRTIALKTEKEDENCKLNTSIPAEDSMNTNRELVQQQEINSIDVNDTRKYLFSPQQNESQFIQQAKNNESQLFNRIELQTSKLQVQKEQNEELQQQEEDEEELNQQEEIEENKLYTDNQINNEISQNLITDEDIEDQFEGQVCNDKKSRISFIDQAEKVRVRRKTIIEKYKQTEKEYSCITQQEFQELFSYANKRSKSTKTDIQIQKSLNFDTDSSNEDSAIQQIRKDQAENRSCSNQKIVNEAENQITNERGSFTNNLKAVLQISQKSSSLNFVSLYINSYKAIILIFLLISIIIVVLVTQNYQTFQQTYQNSFLTSGITTPYTEFVQAINGIIINNQGLFGNGSEDQEQYYEFNTKLKTTSFNNFTQLFYQLMDNQKFHSTLEKTQTNFINIDLSTKVGPQYSTNTFSIQIDESLDLLQQQMYQYYLQDISQINFNNFPQTLFYSSDSMFRTLNALNQDVYNNLQNQINCINFQNSIFQIISQLILCLLSIYMIRYIIVISKRVKQLLMIICRMTEADALQILSQLNFADEILQSQSEEYLTTNFFQLKDKIKNLNGKEQFVYNNKNKKKNTYLQDRIDEENLSFSFQYLILFAVIASFEIVFLTQYLLVKDYNSSFSKDISQSYQIQQGIIWYNFGTLTNDIIIANQVFNLYGMNLLSQDQANQLASWNQPLIQQLLNFIKSDYQDFSNNGDSSTKQELNQINNQNNCLNGNIFNDDEQNVCQVITNGLLNNGFYNTLSSIQSQLITRLDQIISKPLIDQYFHQDGGYIEGQIVIQLSKNIFKYISQIIQENYSQLISNSSQVNFLQFKFYFYVFFKQSKSLLSYLQSQQQHYF</sequence>
<keyword evidence="2 3" id="KW-0812">Transmembrane</keyword>
<evidence type="ECO:0000256" key="2">
    <source>
        <dbReference type="SAM" id="Phobius"/>
    </source>
</evidence>
<evidence type="ECO:0000256" key="1">
    <source>
        <dbReference type="SAM" id="Coils"/>
    </source>
</evidence>
<gene>
    <name evidence="3" type="ORF">TTHERM_00239160</name>
</gene>
<feature type="transmembrane region" description="Helical" evidence="2">
    <location>
        <begin position="867"/>
        <end position="887"/>
    </location>
</feature>
<dbReference type="PANTHER" id="PTHR31600:SF2">
    <property type="entry name" value="GAMETE ENRICHED GENE 10 PROTEIN-RELATED"/>
    <property type="match status" value="1"/>
</dbReference>
<dbReference type="InParanoid" id="I7MAH3"/>
<dbReference type="PANTHER" id="PTHR31600">
    <property type="entry name" value="TINY MACROCYSTS PROTEIN B-RELATED"/>
    <property type="match status" value="1"/>
</dbReference>
<dbReference type="RefSeq" id="XP_001024840.2">
    <property type="nucleotide sequence ID" value="XM_001024840.2"/>
</dbReference>
<keyword evidence="4" id="KW-1185">Reference proteome</keyword>
<accession>I7MAH3</accession>
<keyword evidence="2" id="KW-0472">Membrane</keyword>
<dbReference type="InterPro" id="IPR052994">
    <property type="entry name" value="Tiny_macrocysts_regulators"/>
</dbReference>
<organism evidence="3 4">
    <name type="scientific">Tetrahymena thermophila (strain SB210)</name>
    <dbReference type="NCBI Taxonomy" id="312017"/>
    <lineage>
        <taxon>Eukaryota</taxon>
        <taxon>Sar</taxon>
        <taxon>Alveolata</taxon>
        <taxon>Ciliophora</taxon>
        <taxon>Intramacronucleata</taxon>
        <taxon>Oligohymenophorea</taxon>
        <taxon>Hymenostomatida</taxon>
        <taxon>Tetrahymenina</taxon>
        <taxon>Tetrahymenidae</taxon>
        <taxon>Tetrahymena</taxon>
    </lineage>
</organism>
<name>I7MAH3_TETTS</name>
<keyword evidence="2" id="KW-1133">Transmembrane helix</keyword>
<feature type="transmembrane region" description="Helical" evidence="2">
    <location>
        <begin position="1172"/>
        <end position="1194"/>
    </location>
</feature>
<dbReference type="STRING" id="312017.I7MAH3"/>
<proteinExistence type="predicted"/>
<dbReference type="Proteomes" id="UP000009168">
    <property type="component" value="Unassembled WGS sequence"/>
</dbReference>
<reference evidence="4" key="1">
    <citation type="journal article" date="2006" name="PLoS Biol.">
        <title>Macronuclear genome sequence of the ciliate Tetrahymena thermophila, a model eukaryote.</title>
        <authorList>
            <person name="Eisen J.A."/>
            <person name="Coyne R.S."/>
            <person name="Wu M."/>
            <person name="Wu D."/>
            <person name="Thiagarajan M."/>
            <person name="Wortman J.R."/>
            <person name="Badger J.H."/>
            <person name="Ren Q."/>
            <person name="Amedeo P."/>
            <person name="Jones K.M."/>
            <person name="Tallon L.J."/>
            <person name="Delcher A.L."/>
            <person name="Salzberg S.L."/>
            <person name="Silva J.C."/>
            <person name="Haas B.J."/>
            <person name="Majoros W.H."/>
            <person name="Farzad M."/>
            <person name="Carlton J.M."/>
            <person name="Smith R.K. Jr."/>
            <person name="Garg J."/>
            <person name="Pearlman R.E."/>
            <person name="Karrer K.M."/>
            <person name="Sun L."/>
            <person name="Manning G."/>
            <person name="Elde N.C."/>
            <person name="Turkewitz A.P."/>
            <person name="Asai D.J."/>
            <person name="Wilkes D.E."/>
            <person name="Wang Y."/>
            <person name="Cai H."/>
            <person name="Collins K."/>
            <person name="Stewart B.A."/>
            <person name="Lee S.R."/>
            <person name="Wilamowska K."/>
            <person name="Weinberg Z."/>
            <person name="Ruzzo W.L."/>
            <person name="Wloga D."/>
            <person name="Gaertig J."/>
            <person name="Frankel J."/>
            <person name="Tsao C.-C."/>
            <person name="Gorovsky M.A."/>
            <person name="Keeling P.J."/>
            <person name="Waller R.F."/>
            <person name="Patron N.J."/>
            <person name="Cherry J.M."/>
            <person name="Stover N.A."/>
            <person name="Krieger C.J."/>
            <person name="del Toro C."/>
            <person name="Ryder H.F."/>
            <person name="Williamson S.C."/>
            <person name="Barbeau R.A."/>
            <person name="Hamilton E.P."/>
            <person name="Orias E."/>
        </authorList>
    </citation>
    <scope>NUCLEOTIDE SEQUENCE [LARGE SCALE GENOMIC DNA]</scope>
    <source>
        <strain evidence="4">SB210</strain>
    </source>
</reference>
<dbReference type="KEGG" id="tet:TTHERM_00239160"/>
<evidence type="ECO:0000313" key="4">
    <source>
        <dbReference type="Proteomes" id="UP000009168"/>
    </source>
</evidence>